<comment type="caution">
    <text evidence="1">The sequence shown here is derived from an EMBL/GenBank/DDBJ whole genome shotgun (WGS) entry which is preliminary data.</text>
</comment>
<reference evidence="1 2" key="1">
    <citation type="submission" date="2020-09" db="EMBL/GenBank/DDBJ databases">
        <title>Isolation and identification of active actinomycetes.</title>
        <authorList>
            <person name="Li X."/>
        </authorList>
    </citation>
    <scope>NUCLEOTIDE SEQUENCE [LARGE SCALE GENOMIC DNA]</scope>
    <source>
        <strain evidence="1 2">NEAU-LLC</strain>
    </source>
</reference>
<proteinExistence type="predicted"/>
<dbReference type="EMBL" id="JACXZS010000006">
    <property type="protein sequence ID" value="MBD3942065.1"/>
    <property type="molecule type" value="Genomic_DNA"/>
</dbReference>
<dbReference type="Proteomes" id="UP000598426">
    <property type="component" value="Unassembled WGS sequence"/>
</dbReference>
<accession>A0ABR8NN25</accession>
<evidence type="ECO:0000313" key="1">
    <source>
        <dbReference type="EMBL" id="MBD3942065.1"/>
    </source>
</evidence>
<evidence type="ECO:0000313" key="2">
    <source>
        <dbReference type="Proteomes" id="UP000598426"/>
    </source>
</evidence>
<dbReference type="RefSeq" id="WP_191171696.1">
    <property type="nucleotide sequence ID" value="NZ_JACXZS010000006.1"/>
</dbReference>
<name>A0ABR8NN25_9MICO</name>
<sequence>MIAYQLDYDAKVWLPVPDGADESWGDDVVAHYAEGLGGMSPELDAALRRVALTAAALRTDLTGQLLLFCPPALAPVIGVAGIQVLEDTATDLDEAVAADVTAVLLPNVETLEDAYWGEGRRAAVVTASAEPGIEGGRFNYAFRRGDTLLVATAIADRIPYATSMLAYSDKLVTSVRLEEA</sequence>
<gene>
    <name evidence="1" type="ORF">IF188_10190</name>
</gene>
<protein>
    <submittedName>
        <fullName evidence="1">Uncharacterized protein</fullName>
    </submittedName>
</protein>
<keyword evidence="2" id="KW-1185">Reference proteome</keyword>
<organism evidence="1 2">
    <name type="scientific">Microbacterium helvum</name>
    <dbReference type="NCBI Taxonomy" id="2773713"/>
    <lineage>
        <taxon>Bacteria</taxon>
        <taxon>Bacillati</taxon>
        <taxon>Actinomycetota</taxon>
        <taxon>Actinomycetes</taxon>
        <taxon>Micrococcales</taxon>
        <taxon>Microbacteriaceae</taxon>
        <taxon>Microbacterium</taxon>
    </lineage>
</organism>